<evidence type="ECO:0000313" key="20">
    <source>
        <dbReference type="Proteomes" id="UP001589906"/>
    </source>
</evidence>
<dbReference type="PANTHER" id="PTHR11070">
    <property type="entry name" value="UVRD / RECB / PCRA DNA HELICASE FAMILY MEMBER"/>
    <property type="match status" value="1"/>
</dbReference>
<feature type="region of interest" description="Disordered" evidence="16">
    <location>
        <begin position="914"/>
        <end position="936"/>
    </location>
</feature>
<dbReference type="PANTHER" id="PTHR11070:SF2">
    <property type="entry name" value="ATP-DEPENDENT DNA HELICASE SRS2"/>
    <property type="match status" value="1"/>
</dbReference>
<dbReference type="InterPro" id="IPR014017">
    <property type="entry name" value="DNA_helicase_UvrD-like_C"/>
</dbReference>
<evidence type="ECO:0000256" key="16">
    <source>
        <dbReference type="SAM" id="MobiDB-lite"/>
    </source>
</evidence>
<keyword evidence="7 15" id="KW-0067">ATP-binding</keyword>
<protein>
    <recommendedName>
        <fullName evidence="12">DNA 3'-5' helicase</fullName>
        <ecNumber evidence="12">5.6.2.4</ecNumber>
    </recommendedName>
    <alternativeName>
        <fullName evidence="13">DNA 3'-5' helicase II</fullName>
    </alternativeName>
</protein>
<accession>A0ABV6R288</accession>
<dbReference type="InterPro" id="IPR014151">
    <property type="entry name" value="DNA_helicase_AddA"/>
</dbReference>
<dbReference type="InterPro" id="IPR027417">
    <property type="entry name" value="P-loop_NTPase"/>
</dbReference>
<feature type="domain" description="UvrD-like helicase C-terminal" evidence="18">
    <location>
        <begin position="506"/>
        <end position="789"/>
    </location>
</feature>
<keyword evidence="4 15" id="KW-0378">Hydrolase</keyword>
<evidence type="ECO:0000256" key="5">
    <source>
        <dbReference type="ARBA" id="ARBA00022806"/>
    </source>
</evidence>
<evidence type="ECO:0000259" key="17">
    <source>
        <dbReference type="PROSITE" id="PS51198"/>
    </source>
</evidence>
<evidence type="ECO:0000259" key="18">
    <source>
        <dbReference type="PROSITE" id="PS51217"/>
    </source>
</evidence>
<evidence type="ECO:0000256" key="7">
    <source>
        <dbReference type="ARBA" id="ARBA00022840"/>
    </source>
</evidence>
<name>A0ABV6R288_9CAUL</name>
<dbReference type="EMBL" id="JBHLSW010000005">
    <property type="protein sequence ID" value="MFC0633747.1"/>
    <property type="molecule type" value="Genomic_DNA"/>
</dbReference>
<evidence type="ECO:0000313" key="19">
    <source>
        <dbReference type="EMBL" id="MFC0633747.1"/>
    </source>
</evidence>
<dbReference type="InterPro" id="IPR000212">
    <property type="entry name" value="DNA_helicase_UvrD/REP"/>
</dbReference>
<keyword evidence="6" id="KW-0269">Exonuclease</keyword>
<feature type="domain" description="UvrD-like helicase ATP-binding" evidence="17">
    <location>
        <begin position="1"/>
        <end position="475"/>
    </location>
</feature>
<dbReference type="GO" id="GO:0004386">
    <property type="term" value="F:helicase activity"/>
    <property type="evidence" value="ECO:0007669"/>
    <property type="project" value="UniProtKB-KW"/>
</dbReference>
<keyword evidence="2 15" id="KW-0547">Nucleotide-binding</keyword>
<reference evidence="19 20" key="1">
    <citation type="submission" date="2024-09" db="EMBL/GenBank/DDBJ databases">
        <authorList>
            <person name="Sun Q."/>
            <person name="Mori K."/>
        </authorList>
    </citation>
    <scope>NUCLEOTIDE SEQUENCE [LARGE SCALE GENOMIC DNA]</scope>
    <source>
        <strain evidence="19 20">NCAIM B.02621</strain>
    </source>
</reference>
<keyword evidence="20" id="KW-1185">Reference proteome</keyword>
<dbReference type="InterPro" id="IPR014016">
    <property type="entry name" value="UvrD-like_ATP-bd"/>
</dbReference>
<dbReference type="Pfam" id="PF13361">
    <property type="entry name" value="UvrD_C"/>
    <property type="match status" value="1"/>
</dbReference>
<evidence type="ECO:0000256" key="1">
    <source>
        <dbReference type="ARBA" id="ARBA00022722"/>
    </source>
</evidence>
<comment type="catalytic activity">
    <reaction evidence="14">
        <text>ATP + H2O = ADP + phosphate + H(+)</text>
        <dbReference type="Rhea" id="RHEA:13065"/>
        <dbReference type="ChEBI" id="CHEBI:15377"/>
        <dbReference type="ChEBI" id="CHEBI:15378"/>
        <dbReference type="ChEBI" id="CHEBI:30616"/>
        <dbReference type="ChEBI" id="CHEBI:43474"/>
        <dbReference type="ChEBI" id="CHEBI:456216"/>
        <dbReference type="EC" id="5.6.2.4"/>
    </reaction>
</comment>
<evidence type="ECO:0000256" key="12">
    <source>
        <dbReference type="ARBA" id="ARBA00034808"/>
    </source>
</evidence>
<dbReference type="PROSITE" id="PS51217">
    <property type="entry name" value="UVRD_HELICASE_CTER"/>
    <property type="match status" value="1"/>
</dbReference>
<dbReference type="EC" id="5.6.2.4" evidence="12"/>
<keyword evidence="8" id="KW-0238">DNA-binding</keyword>
<dbReference type="InterPro" id="IPR011335">
    <property type="entry name" value="Restrct_endonuc-II-like"/>
</dbReference>
<dbReference type="Proteomes" id="UP001589906">
    <property type="component" value="Unassembled WGS sequence"/>
</dbReference>
<dbReference type="NCBIfam" id="TIGR02784">
    <property type="entry name" value="addA_alphas"/>
    <property type="match status" value="1"/>
</dbReference>
<dbReference type="InterPro" id="IPR011604">
    <property type="entry name" value="PDDEXK-like_dom_sf"/>
</dbReference>
<organism evidence="19 20">
    <name type="scientific">Brevundimonas balnearis</name>
    <dbReference type="NCBI Taxonomy" id="1572858"/>
    <lineage>
        <taxon>Bacteria</taxon>
        <taxon>Pseudomonadati</taxon>
        <taxon>Pseudomonadota</taxon>
        <taxon>Alphaproteobacteria</taxon>
        <taxon>Caulobacterales</taxon>
        <taxon>Caulobacteraceae</taxon>
        <taxon>Brevundimonas</taxon>
    </lineage>
</organism>
<dbReference type="PROSITE" id="PS51198">
    <property type="entry name" value="UVRD_HELICASE_ATP_BIND"/>
    <property type="match status" value="1"/>
</dbReference>
<feature type="compositionally biased region" description="Low complexity" evidence="16">
    <location>
        <begin position="914"/>
        <end position="928"/>
    </location>
</feature>
<dbReference type="Pfam" id="PF12705">
    <property type="entry name" value="PDDEXK_1"/>
    <property type="match status" value="1"/>
</dbReference>
<keyword evidence="9" id="KW-0234">DNA repair</keyword>
<gene>
    <name evidence="19" type="primary">addA</name>
    <name evidence="19" type="ORF">ACFFGE_07625</name>
</gene>
<evidence type="ECO:0000256" key="8">
    <source>
        <dbReference type="ARBA" id="ARBA00023125"/>
    </source>
</evidence>
<dbReference type="SUPFAM" id="SSF52540">
    <property type="entry name" value="P-loop containing nucleoside triphosphate hydrolases"/>
    <property type="match status" value="1"/>
</dbReference>
<evidence type="ECO:0000256" key="2">
    <source>
        <dbReference type="ARBA" id="ARBA00022741"/>
    </source>
</evidence>
<evidence type="ECO:0000256" key="6">
    <source>
        <dbReference type="ARBA" id="ARBA00022839"/>
    </source>
</evidence>
<proteinExistence type="predicted"/>
<keyword evidence="1" id="KW-0540">Nuclease</keyword>
<dbReference type="InterPro" id="IPR038726">
    <property type="entry name" value="PDDEXK_AddAB-type"/>
</dbReference>
<evidence type="ECO:0000256" key="3">
    <source>
        <dbReference type="ARBA" id="ARBA00022763"/>
    </source>
</evidence>
<dbReference type="RefSeq" id="WP_376835717.1">
    <property type="nucleotide sequence ID" value="NZ_JBHLSW010000005.1"/>
</dbReference>
<evidence type="ECO:0000256" key="11">
    <source>
        <dbReference type="ARBA" id="ARBA00034617"/>
    </source>
</evidence>
<comment type="caution">
    <text evidence="19">The sequence shown here is derived from an EMBL/GenBank/DDBJ whole genome shotgun (WGS) entry which is preliminary data.</text>
</comment>
<dbReference type="Pfam" id="PF00580">
    <property type="entry name" value="UvrD-helicase"/>
    <property type="match status" value="1"/>
</dbReference>
<comment type="catalytic activity">
    <reaction evidence="11">
        <text>Couples ATP hydrolysis with the unwinding of duplex DNA by translocating in the 3'-5' direction.</text>
        <dbReference type="EC" id="5.6.2.4"/>
    </reaction>
</comment>
<keyword evidence="5 15" id="KW-0347">Helicase</keyword>
<dbReference type="Gene3D" id="3.90.320.10">
    <property type="match status" value="1"/>
</dbReference>
<evidence type="ECO:0000256" key="4">
    <source>
        <dbReference type="ARBA" id="ARBA00022801"/>
    </source>
</evidence>
<keyword evidence="3" id="KW-0227">DNA damage</keyword>
<evidence type="ECO:0000256" key="14">
    <source>
        <dbReference type="ARBA" id="ARBA00048988"/>
    </source>
</evidence>
<keyword evidence="10" id="KW-0413">Isomerase</keyword>
<evidence type="ECO:0000256" key="9">
    <source>
        <dbReference type="ARBA" id="ARBA00023204"/>
    </source>
</evidence>
<dbReference type="Gene3D" id="3.40.50.300">
    <property type="entry name" value="P-loop containing nucleotide triphosphate hydrolases"/>
    <property type="match status" value="4"/>
</dbReference>
<dbReference type="SUPFAM" id="SSF52980">
    <property type="entry name" value="Restriction endonuclease-like"/>
    <property type="match status" value="1"/>
</dbReference>
<sequence length="1150" mass="124939">MSVNPQRQAADPALSVFVAANAGSGKTTTLVDRVARLLLTGVEPGAILCVTYTKAAAAEMQTRLFDKLGAWALADDRELEKALVDLDGRDAAGIDDEALAKARRLFARALETPGGLKIQTLHALCEALLRRFPVEAGVSPRFEVLEDARAQGLSRRARDDLAQAALADPDGPVGKAYAHFAVAMDHQRFEGFLKQLEDRRAELAAYVAAVEAREADGPFTLTGADPERTADVIAAQFLSGVDPQAWRSCAEALAASSKRDADLGACMLSVLETDWSHAAMRPVFAKASDGTPKGEDYLGTRKIPEAVRARLLAWQAAWFAAKDEIAAWKTADETVKALTLARAHAGFYETAKARAGALDFQDLVARTVELLTDRSSSAWVLYKLDGGIRHVLVDEAQDTAPEQWDIIRALTDDFFTDPEGRRTIFAVGDEKQSIYSFQGARPERLIQEGRKYRDRVTAAGREFAFSPLSTSYRSTPQVLGFVDALFGGDPVRSRALSPLTGDRPAHAAMRTDPGCVELWPLYVEPAIPDRESWIDPVDQTGETSARKRLASDIAEEIQRQVHGRVAVLDKDRREYRPCDYGDFLILVRRRDATFEEIIRALKDKGVPVAGADRLKLSEHIAYRDLISLMRFALYPHDDLSLAEILRGPLCDVEEDSLFELAGREPKRPSLWRVIRDRAGERAEWSEALEVLKAARGAADQTAFGFVSRMLDRVDGQGRSGRARILARLGAEAIEVLEETLSQCLNLERQGITDLESALDRLETAEVEVKRELEGPRGEVRIMTVHGAKGLEAPVVILPDTTGRGGGDRPMLIPAVDGDDAEVGWLMCPSSRGDDCPAVARARAHREDRSDAEAMRLLYVALTRARDRVIVAGRRSARAGPSERSWWTAIAQTFDALPTEPVEGREGAVRFGPAPVTAATPAEPSPASKTPDRPGWLNARVAPDRGAEALAPSRLAPIRGAAVPSPLSAASGDGRLGRFGRGSLIHKLLERLPDFAADQRAEAGRRMLAREPGLSDAAAGEILSAALSVIEDARFAEVFGPGSRAEVALAGRAAGLPGPVAGRIDRLVVTADRVLIVDYKTQRPAPERAEDADPAYVLQLAVYRAVLSELYPRRTVEAALVWTDGPKLTPVAPELMDRALERLISAASPAT</sequence>
<evidence type="ECO:0000256" key="15">
    <source>
        <dbReference type="PROSITE-ProRule" id="PRU00560"/>
    </source>
</evidence>
<evidence type="ECO:0000256" key="13">
    <source>
        <dbReference type="ARBA" id="ARBA00034923"/>
    </source>
</evidence>
<feature type="binding site" evidence="15">
    <location>
        <begin position="20"/>
        <end position="27"/>
    </location>
    <ligand>
        <name>ATP</name>
        <dbReference type="ChEBI" id="CHEBI:30616"/>
    </ligand>
</feature>
<evidence type="ECO:0000256" key="10">
    <source>
        <dbReference type="ARBA" id="ARBA00023235"/>
    </source>
</evidence>